<comment type="caution">
    <text evidence="8">The sequence shown here is derived from an EMBL/GenBank/DDBJ whole genome shotgun (WGS) entry which is preliminary data.</text>
</comment>
<dbReference type="EMBL" id="BNBD01000033">
    <property type="protein sequence ID" value="GHF75866.1"/>
    <property type="molecule type" value="Genomic_DNA"/>
</dbReference>
<dbReference type="GO" id="GO:0019646">
    <property type="term" value="P:aerobic electron transport chain"/>
    <property type="evidence" value="ECO:0007669"/>
    <property type="project" value="TreeGrafter"/>
</dbReference>
<evidence type="ECO:0000256" key="2">
    <source>
        <dbReference type="ARBA" id="ARBA00005272"/>
    </source>
</evidence>
<dbReference type="InterPro" id="IPR023753">
    <property type="entry name" value="FAD/NAD-binding_dom"/>
</dbReference>
<name>A0A919BAU5_9ACTN</name>
<evidence type="ECO:0000259" key="7">
    <source>
        <dbReference type="Pfam" id="PF07992"/>
    </source>
</evidence>
<dbReference type="PANTHER" id="PTHR42913">
    <property type="entry name" value="APOPTOSIS-INDUCING FACTOR 1"/>
    <property type="match status" value="1"/>
</dbReference>
<comment type="similarity">
    <text evidence="2">Belongs to the NADH dehydrogenase family.</text>
</comment>
<evidence type="ECO:0000256" key="4">
    <source>
        <dbReference type="ARBA" id="ARBA00022827"/>
    </source>
</evidence>
<keyword evidence="4" id="KW-0274">FAD</keyword>
<dbReference type="Pfam" id="PF07992">
    <property type="entry name" value="Pyr_redox_2"/>
    <property type="match status" value="1"/>
</dbReference>
<evidence type="ECO:0000256" key="6">
    <source>
        <dbReference type="SAM" id="MobiDB-lite"/>
    </source>
</evidence>
<protein>
    <submittedName>
        <fullName evidence="8">Dehydrogenase</fullName>
    </submittedName>
</protein>
<keyword evidence="9" id="KW-1185">Reference proteome</keyword>
<evidence type="ECO:0000256" key="1">
    <source>
        <dbReference type="ARBA" id="ARBA00001974"/>
    </source>
</evidence>
<dbReference type="SUPFAM" id="SSF51905">
    <property type="entry name" value="FAD/NAD(P)-binding domain"/>
    <property type="match status" value="1"/>
</dbReference>
<dbReference type="Gene3D" id="3.50.50.100">
    <property type="match status" value="1"/>
</dbReference>
<evidence type="ECO:0000313" key="8">
    <source>
        <dbReference type="EMBL" id="GHF75866.1"/>
    </source>
</evidence>
<dbReference type="InterPro" id="IPR051169">
    <property type="entry name" value="NADH-Q_oxidoreductase"/>
</dbReference>
<dbReference type="GO" id="GO:0003955">
    <property type="term" value="F:NAD(P)H dehydrogenase (quinone) activity"/>
    <property type="evidence" value="ECO:0007669"/>
    <property type="project" value="TreeGrafter"/>
</dbReference>
<evidence type="ECO:0000313" key="9">
    <source>
        <dbReference type="Proteomes" id="UP000638313"/>
    </source>
</evidence>
<organism evidence="8 9">
    <name type="scientific">Streptomyces mashuensis</name>
    <dbReference type="NCBI Taxonomy" id="33904"/>
    <lineage>
        <taxon>Bacteria</taxon>
        <taxon>Bacillati</taxon>
        <taxon>Actinomycetota</taxon>
        <taxon>Actinomycetes</taxon>
        <taxon>Kitasatosporales</taxon>
        <taxon>Streptomycetaceae</taxon>
        <taxon>Streptomyces</taxon>
    </lineage>
</organism>
<comment type="cofactor">
    <cofactor evidence="1">
        <name>FAD</name>
        <dbReference type="ChEBI" id="CHEBI:57692"/>
    </cofactor>
</comment>
<feature type="region of interest" description="Disordered" evidence="6">
    <location>
        <begin position="390"/>
        <end position="414"/>
    </location>
</feature>
<proteinExistence type="inferred from homology"/>
<keyword evidence="5" id="KW-0560">Oxidoreductase</keyword>
<dbReference type="InterPro" id="IPR036188">
    <property type="entry name" value="FAD/NAD-bd_sf"/>
</dbReference>
<dbReference type="PANTHER" id="PTHR42913:SF3">
    <property type="entry name" value="64 KDA MITOCHONDRIAL NADH DEHYDROGENASE (EUROFUNG)"/>
    <property type="match status" value="1"/>
</dbReference>
<gene>
    <name evidence="8" type="ORF">GCM10010218_65940</name>
</gene>
<reference evidence="8" key="1">
    <citation type="journal article" date="2014" name="Int. J. Syst. Evol. Microbiol.">
        <title>Complete genome sequence of Corynebacterium casei LMG S-19264T (=DSM 44701T), isolated from a smear-ripened cheese.</title>
        <authorList>
            <consortium name="US DOE Joint Genome Institute (JGI-PGF)"/>
            <person name="Walter F."/>
            <person name="Albersmeier A."/>
            <person name="Kalinowski J."/>
            <person name="Ruckert C."/>
        </authorList>
    </citation>
    <scope>NUCLEOTIDE SEQUENCE</scope>
    <source>
        <strain evidence="8">JCM 4059</strain>
    </source>
</reference>
<dbReference type="PRINTS" id="PR00368">
    <property type="entry name" value="FADPNR"/>
</dbReference>
<dbReference type="AlphaFoldDB" id="A0A919BAU5"/>
<accession>A0A919BAU5</accession>
<feature type="domain" description="FAD/NAD(P)-binding" evidence="7">
    <location>
        <begin position="31"/>
        <end position="299"/>
    </location>
</feature>
<sequence length="414" mass="42870">MTGGTSQILPLRRLEGMNAHSLQLSQTTAPVVVLGAGYAGLVTALRLAPHVPVTLVDPKRSFTERVRLHQLAAGRPSVSHPLAALLRGTGVHHVAARAVDLDLAARHVRTDDGDVLPYARLVYALGSVTNTPSSYADGQAGGDGRLHTAETAAELHRRLLAGKAGRVVVVGGGLTGIEMASEIAEAYPAWEVGLVTAGMVGAGLSAKGRAHVLAVLAGLGVRVEEGRPVASADEVDADVVVWAAAVRPVNEPARAAGLALDREGRVAVDGRLRSVSDASVYVVGDAAGTGLRMSCAVAIPAGMYGAASVRADLGGRRLRDFSYRFSGQCISLGRGDALVQWVHGDDTPRPSALTGRPAVLLKERIVRSTVGFVRLAAARARWGGGSAIRQATATRPVASPSPFSPPSDAAQWRA</sequence>
<dbReference type="Proteomes" id="UP000638313">
    <property type="component" value="Unassembled WGS sequence"/>
</dbReference>
<evidence type="ECO:0000256" key="3">
    <source>
        <dbReference type="ARBA" id="ARBA00022630"/>
    </source>
</evidence>
<evidence type="ECO:0000256" key="5">
    <source>
        <dbReference type="ARBA" id="ARBA00023002"/>
    </source>
</evidence>
<reference evidence="8" key="2">
    <citation type="submission" date="2020-09" db="EMBL/GenBank/DDBJ databases">
        <authorList>
            <person name="Sun Q."/>
            <person name="Ohkuma M."/>
        </authorList>
    </citation>
    <scope>NUCLEOTIDE SEQUENCE</scope>
    <source>
        <strain evidence="8">JCM 4059</strain>
    </source>
</reference>
<keyword evidence="3" id="KW-0285">Flavoprotein</keyword>